<feature type="transmembrane region" description="Helical" evidence="1">
    <location>
        <begin position="58"/>
        <end position="79"/>
    </location>
</feature>
<keyword evidence="3" id="KW-1185">Reference proteome</keyword>
<keyword evidence="1" id="KW-0812">Transmembrane</keyword>
<sequence>MQSMLHCIWQGAPALLSLRNTDGTALLLCTNKDGEAGSSYPAMLDAGLLTVLLMGRPFLLSLLLPLLRVVLALAIAGFLSSQYMPDLSSEMHFPLVCQFRYATDALTDILKVRHLAIVARSSTTLSMGDKKSNDRPAFMARLGRFCFA</sequence>
<keyword evidence="1" id="KW-1133">Transmembrane helix</keyword>
<reference evidence="2 3" key="1">
    <citation type="submission" date="2019-07" db="EMBL/GenBank/DDBJ databases">
        <title>Genomics analysis of Aphanomyces spp. identifies a new class of oomycete effector associated with host adaptation.</title>
        <authorList>
            <person name="Gaulin E."/>
        </authorList>
    </citation>
    <scope>NUCLEOTIDE SEQUENCE [LARGE SCALE GENOMIC DNA]</scope>
    <source>
        <strain evidence="2 3">ATCC 201684</strain>
    </source>
</reference>
<dbReference type="EMBL" id="VJMJ01000122">
    <property type="protein sequence ID" value="KAF0733528.1"/>
    <property type="molecule type" value="Genomic_DNA"/>
</dbReference>
<accession>A0A6G0X180</accession>
<organism evidence="2 3">
    <name type="scientific">Aphanomyces euteiches</name>
    <dbReference type="NCBI Taxonomy" id="100861"/>
    <lineage>
        <taxon>Eukaryota</taxon>
        <taxon>Sar</taxon>
        <taxon>Stramenopiles</taxon>
        <taxon>Oomycota</taxon>
        <taxon>Saprolegniomycetes</taxon>
        <taxon>Saprolegniales</taxon>
        <taxon>Verrucalvaceae</taxon>
        <taxon>Aphanomyces</taxon>
    </lineage>
</organism>
<keyword evidence="1" id="KW-0472">Membrane</keyword>
<evidence type="ECO:0000313" key="2">
    <source>
        <dbReference type="EMBL" id="KAF0733528.1"/>
    </source>
</evidence>
<dbReference type="Proteomes" id="UP000481153">
    <property type="component" value="Unassembled WGS sequence"/>
</dbReference>
<evidence type="ECO:0000256" key="1">
    <source>
        <dbReference type="SAM" id="Phobius"/>
    </source>
</evidence>
<comment type="caution">
    <text evidence="2">The sequence shown here is derived from an EMBL/GenBank/DDBJ whole genome shotgun (WGS) entry which is preliminary data.</text>
</comment>
<name>A0A6G0X180_9STRA</name>
<proteinExistence type="predicted"/>
<protein>
    <submittedName>
        <fullName evidence="2">Uncharacterized protein</fullName>
    </submittedName>
</protein>
<dbReference type="AlphaFoldDB" id="A0A6G0X180"/>
<gene>
    <name evidence="2" type="ORF">Ae201684_009764</name>
</gene>
<evidence type="ECO:0000313" key="3">
    <source>
        <dbReference type="Proteomes" id="UP000481153"/>
    </source>
</evidence>